<dbReference type="InterPro" id="IPR052042">
    <property type="entry name" value="Tail_sheath_structural"/>
</dbReference>
<keyword evidence="4" id="KW-1185">Reference proteome</keyword>
<reference evidence="3 4" key="1">
    <citation type="submission" date="2018-01" db="EMBL/GenBank/DDBJ databases">
        <title>Draft genome sequence of Jishengella endophytica.</title>
        <authorList>
            <person name="Sahin N."/>
            <person name="Ay H."/>
            <person name="Saygin H."/>
        </authorList>
    </citation>
    <scope>NUCLEOTIDE SEQUENCE [LARGE SCALE GENOMIC DNA]</scope>
    <source>
        <strain evidence="3 4">DSM 45430</strain>
    </source>
</reference>
<dbReference type="Pfam" id="PF04984">
    <property type="entry name" value="Phage_sheath_1"/>
    <property type="match status" value="1"/>
</dbReference>
<comment type="similarity">
    <text evidence="1">Belongs to the myoviridae tail sheath protein family.</text>
</comment>
<evidence type="ECO:0000313" key="4">
    <source>
        <dbReference type="Proteomes" id="UP000248627"/>
    </source>
</evidence>
<dbReference type="Pfam" id="PF17482">
    <property type="entry name" value="Phage_sheath_1C"/>
    <property type="match status" value="1"/>
</dbReference>
<evidence type="ECO:0000256" key="2">
    <source>
        <dbReference type="SAM" id="MobiDB-lite"/>
    </source>
</evidence>
<name>A0A2W2D300_9ACTN</name>
<feature type="compositionally biased region" description="Low complexity" evidence="2">
    <location>
        <begin position="186"/>
        <end position="211"/>
    </location>
</feature>
<accession>A0A2W2D300</accession>
<dbReference type="OrthoDB" id="9767864at2"/>
<organism evidence="3 4">
    <name type="scientific">Micromonospora endophytica</name>
    <dbReference type="NCBI Taxonomy" id="515350"/>
    <lineage>
        <taxon>Bacteria</taxon>
        <taxon>Bacillati</taxon>
        <taxon>Actinomycetota</taxon>
        <taxon>Actinomycetes</taxon>
        <taxon>Micromonosporales</taxon>
        <taxon>Micromonosporaceae</taxon>
        <taxon>Micromonospora</taxon>
    </lineage>
</organism>
<dbReference type="Gene3D" id="3.40.50.11780">
    <property type="match status" value="2"/>
</dbReference>
<evidence type="ECO:0000313" key="3">
    <source>
        <dbReference type="EMBL" id="PZF98028.1"/>
    </source>
</evidence>
<evidence type="ECO:0000256" key="1">
    <source>
        <dbReference type="ARBA" id="ARBA00008005"/>
    </source>
</evidence>
<dbReference type="PANTHER" id="PTHR35861">
    <property type="match status" value="1"/>
</dbReference>
<sequence length="531" mass="55857">MPSAPTFPGVSIREDASGVRSISGVSASVTAFVGRTVWGPVDTPVVVDNFGEFERSFGGLSIDAPLAYSVRAFFLNGGGRAVVVRVFRPPSTGDGVAQLTVGGLHLAVLHPGAWGNDVTAQVDTEGITDDIAERFGVPAEHLFNLTVTGRGVTERFTNLTVVDGSRRVDRVLAHQSRLVRVDADLPTTTPTAETPAESAASGTGTRTKAARTRAAALAVAPTRATGGDDGGKLTGADLVGSRATKTGLYALEHVDLFNLLCIPPDTLDGDTPLAVYAEAMAYCASRRAVLLVDPPAAWDPLTDAGELLTTLAGPDARNAAVYHPRLVQSDPLRGGAPETFAPSGAVAGVIARTDAQRGIWKAPAGLDTALVGVSAPAVSLTDGENGRLNPLGINCLRAVPNAGVVVWGTRTLRGADQLADEYKYLPVRRLALHLEESLYRGCQWAVFEPNDEPLWSQLRLNIGAFLHQLFRQGAFAGRSTREAYYVKCDSETTTQADVDSGVVNVVVGFAPLKPAEFVVLTIRQAAGQFDA</sequence>
<feature type="region of interest" description="Disordered" evidence="2">
    <location>
        <begin position="182"/>
        <end position="211"/>
    </location>
</feature>
<gene>
    <name evidence="3" type="ORF">C1I93_10050</name>
</gene>
<dbReference type="AlphaFoldDB" id="A0A2W2D300"/>
<comment type="caution">
    <text evidence="3">The sequence shown here is derived from an EMBL/GenBank/DDBJ whole genome shotgun (WGS) entry which is preliminary data.</text>
</comment>
<dbReference type="Proteomes" id="UP000248627">
    <property type="component" value="Unassembled WGS sequence"/>
</dbReference>
<proteinExistence type="inferred from homology"/>
<dbReference type="EMBL" id="POTX01000048">
    <property type="protein sequence ID" value="PZF98028.1"/>
    <property type="molecule type" value="Genomic_DNA"/>
</dbReference>
<dbReference type="InterPro" id="IPR020287">
    <property type="entry name" value="Tail_sheath_C"/>
</dbReference>
<dbReference type="PANTHER" id="PTHR35861:SF1">
    <property type="entry name" value="PHAGE TAIL SHEATH PROTEIN"/>
    <property type="match status" value="1"/>
</dbReference>
<dbReference type="InterPro" id="IPR035089">
    <property type="entry name" value="Phage_sheath_subtilisin"/>
</dbReference>
<protein>
    <submittedName>
        <fullName evidence="3">Phage tail protein</fullName>
    </submittedName>
</protein>